<dbReference type="Gene3D" id="6.10.140.2220">
    <property type="match status" value="1"/>
</dbReference>
<feature type="domain" description="MYND-type" evidence="5">
    <location>
        <begin position="15"/>
        <end position="52"/>
    </location>
</feature>
<gene>
    <name evidence="7" type="ORF">WJX84_001550</name>
</gene>
<evidence type="ECO:0000256" key="1">
    <source>
        <dbReference type="ARBA" id="ARBA00022723"/>
    </source>
</evidence>
<protein>
    <recommendedName>
        <fullName evidence="9">MYND-type domain-containing protein</fullName>
    </recommendedName>
</protein>
<dbReference type="PROSITE" id="PS01360">
    <property type="entry name" value="ZF_MYND_1"/>
    <property type="match status" value="1"/>
</dbReference>
<dbReference type="GO" id="GO:0006457">
    <property type="term" value="P:protein folding"/>
    <property type="evidence" value="ECO:0007669"/>
    <property type="project" value="TreeGrafter"/>
</dbReference>
<evidence type="ECO:0008006" key="9">
    <source>
        <dbReference type="Google" id="ProtNLM"/>
    </source>
</evidence>
<evidence type="ECO:0000256" key="2">
    <source>
        <dbReference type="ARBA" id="ARBA00022771"/>
    </source>
</evidence>
<sequence length="304" mass="34733">MAAMHEESVPETRECANCGATEALLRCSRCHGAFFCGAKCQKAYWPFHRSDCYRNEFADQIENQEPKFARWMRGHRKLAVLKDDEVDRLERASKAAVGDSREEVMQSMYGRLNPKPAEPSYSAEDVINMRRQEEAAQHAIASKCVDMLEWQEIAVPQHLGMACDTYKWLQNQTYVELHALIQKCPTHKVALQMTTTHLSITLDCRPLLNGELYREIKRDASTWYIENRILHIIMMKRNRRGNYANGSTNADTFWYSPLKKGPAEAVIPVQHPPTAYYSSFVELENVTPLTLPPPAAKSKPSLGR</sequence>
<dbReference type="PROSITE" id="PS50865">
    <property type="entry name" value="ZF_MYND_2"/>
    <property type="match status" value="1"/>
</dbReference>
<dbReference type="PROSITE" id="PS51203">
    <property type="entry name" value="CS"/>
    <property type="match status" value="1"/>
</dbReference>
<dbReference type="InterPro" id="IPR007052">
    <property type="entry name" value="CS_dom"/>
</dbReference>
<keyword evidence="8" id="KW-1185">Reference proteome</keyword>
<keyword evidence="2 4" id="KW-0863">Zinc-finger</keyword>
<accession>A0AAW1TGT5</accession>
<reference evidence="7 8" key="1">
    <citation type="journal article" date="2024" name="Nat. Commun.">
        <title>Phylogenomics reveals the evolutionary origins of lichenization in chlorophyte algae.</title>
        <authorList>
            <person name="Puginier C."/>
            <person name="Libourel C."/>
            <person name="Otte J."/>
            <person name="Skaloud P."/>
            <person name="Haon M."/>
            <person name="Grisel S."/>
            <person name="Petersen M."/>
            <person name="Berrin J.G."/>
            <person name="Delaux P.M."/>
            <person name="Dal Grande F."/>
            <person name="Keller J."/>
        </authorList>
    </citation>
    <scope>NUCLEOTIDE SEQUENCE [LARGE SCALE GENOMIC DNA]</scope>
    <source>
        <strain evidence="7 8">SAG 2523</strain>
    </source>
</reference>
<dbReference type="Gene3D" id="2.60.40.790">
    <property type="match status" value="1"/>
</dbReference>
<comment type="caution">
    <text evidence="7">The sequence shown here is derived from an EMBL/GenBank/DDBJ whole genome shotgun (WGS) entry which is preliminary data.</text>
</comment>
<dbReference type="Pfam" id="PF04969">
    <property type="entry name" value="CS"/>
    <property type="match status" value="1"/>
</dbReference>
<dbReference type="GO" id="GO:0008270">
    <property type="term" value="F:zinc ion binding"/>
    <property type="evidence" value="ECO:0007669"/>
    <property type="project" value="UniProtKB-KW"/>
</dbReference>
<evidence type="ECO:0000256" key="3">
    <source>
        <dbReference type="ARBA" id="ARBA00022833"/>
    </source>
</evidence>
<dbReference type="InterPro" id="IPR002893">
    <property type="entry name" value="Znf_MYND"/>
</dbReference>
<dbReference type="EMBL" id="JALJOV010000009">
    <property type="protein sequence ID" value="KAK9868864.1"/>
    <property type="molecule type" value="Genomic_DNA"/>
</dbReference>
<dbReference type="SUPFAM" id="SSF144232">
    <property type="entry name" value="HIT/MYND zinc finger-like"/>
    <property type="match status" value="1"/>
</dbReference>
<keyword evidence="3" id="KW-0862">Zinc</keyword>
<feature type="domain" description="CS" evidence="6">
    <location>
        <begin position="161"/>
        <end position="258"/>
    </location>
</feature>
<organism evidence="7 8">
    <name type="scientific">Apatococcus fuscideae</name>
    <dbReference type="NCBI Taxonomy" id="2026836"/>
    <lineage>
        <taxon>Eukaryota</taxon>
        <taxon>Viridiplantae</taxon>
        <taxon>Chlorophyta</taxon>
        <taxon>core chlorophytes</taxon>
        <taxon>Trebouxiophyceae</taxon>
        <taxon>Chlorellales</taxon>
        <taxon>Chlorellaceae</taxon>
        <taxon>Apatococcus</taxon>
    </lineage>
</organism>
<dbReference type="PANTHER" id="PTHR12356:SF18">
    <property type="entry name" value="NUDC DOMAIN-CONTAINING PROTEIN 2"/>
    <property type="match status" value="1"/>
</dbReference>
<evidence type="ECO:0000313" key="7">
    <source>
        <dbReference type="EMBL" id="KAK9868864.1"/>
    </source>
</evidence>
<dbReference type="AlphaFoldDB" id="A0AAW1TGT5"/>
<evidence type="ECO:0000259" key="6">
    <source>
        <dbReference type="PROSITE" id="PS51203"/>
    </source>
</evidence>
<dbReference type="InterPro" id="IPR008978">
    <property type="entry name" value="HSP20-like_chaperone"/>
</dbReference>
<dbReference type="GO" id="GO:0005737">
    <property type="term" value="C:cytoplasm"/>
    <property type="evidence" value="ECO:0007669"/>
    <property type="project" value="TreeGrafter"/>
</dbReference>
<dbReference type="SUPFAM" id="SSF49764">
    <property type="entry name" value="HSP20-like chaperones"/>
    <property type="match status" value="1"/>
</dbReference>
<dbReference type="InterPro" id="IPR037898">
    <property type="entry name" value="NudC_fam"/>
</dbReference>
<evidence type="ECO:0000256" key="4">
    <source>
        <dbReference type="PROSITE-ProRule" id="PRU00134"/>
    </source>
</evidence>
<keyword evidence="1" id="KW-0479">Metal-binding</keyword>
<dbReference type="Proteomes" id="UP001485043">
    <property type="component" value="Unassembled WGS sequence"/>
</dbReference>
<evidence type="ECO:0000259" key="5">
    <source>
        <dbReference type="PROSITE" id="PS50865"/>
    </source>
</evidence>
<dbReference type="Pfam" id="PF01753">
    <property type="entry name" value="zf-MYND"/>
    <property type="match status" value="1"/>
</dbReference>
<dbReference type="GO" id="GO:0051082">
    <property type="term" value="F:unfolded protein binding"/>
    <property type="evidence" value="ECO:0007669"/>
    <property type="project" value="TreeGrafter"/>
</dbReference>
<proteinExistence type="predicted"/>
<dbReference type="PANTHER" id="PTHR12356">
    <property type="entry name" value="NUCLEAR MOVEMENT PROTEIN NUDC"/>
    <property type="match status" value="1"/>
</dbReference>
<evidence type="ECO:0000313" key="8">
    <source>
        <dbReference type="Proteomes" id="UP001485043"/>
    </source>
</evidence>
<name>A0AAW1TGT5_9CHLO</name>